<keyword evidence="2" id="KW-1185">Reference proteome</keyword>
<protein>
    <submittedName>
        <fullName evidence="1">Uncharacterized protein</fullName>
    </submittedName>
</protein>
<reference evidence="1 2" key="1">
    <citation type="journal article" date="2015" name="Genome Announc.">
        <title>Complete Genome Sequence of Caulobacter crescentus Siphophage Seuss.</title>
        <authorList>
            <person name="Sloan J.M."/>
            <person name="Keene J.L."/>
            <person name="Cahill J.L."/>
            <person name="Rasche E.S."/>
            <person name="Kuty Everett G.F."/>
        </authorList>
    </citation>
    <scope>NUCLEOTIDE SEQUENCE [LARGE SCALE GENOMIC DNA]</scope>
</reference>
<sequence length="250" mass="26597">MSADAINASIAAARALAANAANTAADQETGGGAVAVPGAGTAVAQSGGKPVSLGEVLNQGGLRVDAYLKVDKTGFLIGTDLMNTFEEIDVEFRLGDVVPYYGLRYGASPTKYLKSFDRLVESRTKKSWQAAISEAMASDPKCRGDYPTVDIPFTMRETLTAEKGEKKGQALIEAGQTLGWTASVTNFKDFAAFIKPFDDMRTLGQIDDNLILAGKLKFKARSGNGNNWGAALFDDFKVVDISFKDSQSEG</sequence>
<evidence type="ECO:0000313" key="2">
    <source>
        <dbReference type="Proteomes" id="UP000221339"/>
    </source>
</evidence>
<gene>
    <name evidence="1" type="ORF">CPT_Seuss71</name>
</gene>
<accession>A0A0K1LM51</accession>
<proteinExistence type="predicted"/>
<dbReference type="Proteomes" id="UP000221339">
    <property type="component" value="Segment"/>
</dbReference>
<dbReference type="EMBL" id="KT001914">
    <property type="protein sequence ID" value="AKU43597.1"/>
    <property type="molecule type" value="Genomic_DNA"/>
</dbReference>
<name>A0A0K1LM51_9CAUD</name>
<evidence type="ECO:0000313" key="1">
    <source>
        <dbReference type="EMBL" id="AKU43597.1"/>
    </source>
</evidence>
<organism evidence="1 2">
    <name type="scientific">Caulobacter phage Seuss</name>
    <dbReference type="NCBI Taxonomy" id="1675601"/>
    <lineage>
        <taxon>Viruses</taxon>
        <taxon>Duplodnaviria</taxon>
        <taxon>Heunggongvirae</taxon>
        <taxon>Uroviricota</taxon>
        <taxon>Caudoviricetes</taxon>
        <taxon>Seussvirus</taxon>
        <taxon>Seussvirus seuss</taxon>
    </lineage>
</organism>